<evidence type="ECO:0000313" key="15">
    <source>
        <dbReference type="EMBL" id="BED91795.1"/>
    </source>
</evidence>
<dbReference type="InterPro" id="IPR036185">
    <property type="entry name" value="DNA_heli_DnaB-like_N_sf"/>
</dbReference>
<dbReference type="SUPFAM" id="SSF48024">
    <property type="entry name" value="N-terminal domain of DnaB helicase"/>
    <property type="match status" value="1"/>
</dbReference>
<dbReference type="AlphaFoldDB" id="A0AA48IGU4"/>
<keyword evidence="8 12" id="KW-0238">DNA-binding</keyword>
<evidence type="ECO:0000256" key="12">
    <source>
        <dbReference type="RuleBase" id="RU362085"/>
    </source>
</evidence>
<dbReference type="GO" id="GO:0005524">
    <property type="term" value="F:ATP binding"/>
    <property type="evidence" value="ECO:0007669"/>
    <property type="project" value="UniProtKB-UniRule"/>
</dbReference>
<evidence type="ECO:0000256" key="9">
    <source>
        <dbReference type="ARBA" id="ARBA00023235"/>
    </source>
</evidence>
<dbReference type="Gene3D" id="1.10.860.10">
    <property type="entry name" value="DNAb Helicase, Chain A"/>
    <property type="match status" value="1"/>
</dbReference>
<keyword evidence="3 12" id="KW-0235">DNA replication</keyword>
<evidence type="ECO:0000256" key="8">
    <source>
        <dbReference type="ARBA" id="ARBA00023125"/>
    </source>
</evidence>
<dbReference type="Pfam" id="PF00772">
    <property type="entry name" value="DnaB"/>
    <property type="match status" value="1"/>
</dbReference>
<dbReference type="KEGG" id="ips:CfP315_0325"/>
<dbReference type="PROSITE" id="PS51199">
    <property type="entry name" value="SF4_HELICASE"/>
    <property type="match status" value="1"/>
</dbReference>
<evidence type="ECO:0000259" key="14">
    <source>
        <dbReference type="PROSITE" id="PS51199"/>
    </source>
</evidence>
<comment type="similarity">
    <text evidence="1 12">Belongs to the helicase family. DnaB subfamily.</text>
</comment>
<dbReference type="InterPro" id="IPR007694">
    <property type="entry name" value="DNA_helicase_DnaB-like_C"/>
</dbReference>
<dbReference type="SUPFAM" id="SSF52540">
    <property type="entry name" value="P-loop containing nucleoside triphosphate hydrolases"/>
    <property type="match status" value="1"/>
</dbReference>
<dbReference type="InterPro" id="IPR007693">
    <property type="entry name" value="DNA_helicase_DnaB-like_N"/>
</dbReference>
<keyword evidence="7 12" id="KW-0067">ATP-binding</keyword>
<accession>A0AA48IGU4</accession>
<dbReference type="Gene3D" id="3.40.50.300">
    <property type="entry name" value="P-loop containing nucleotide triphosphate hydrolases"/>
    <property type="match status" value="1"/>
</dbReference>
<evidence type="ECO:0000256" key="10">
    <source>
        <dbReference type="ARBA" id="ARBA00048954"/>
    </source>
</evidence>
<evidence type="ECO:0000256" key="7">
    <source>
        <dbReference type="ARBA" id="ARBA00022840"/>
    </source>
</evidence>
<dbReference type="GO" id="GO:0005829">
    <property type="term" value="C:cytosol"/>
    <property type="evidence" value="ECO:0007669"/>
    <property type="project" value="TreeGrafter"/>
</dbReference>
<keyword evidence="2 12" id="KW-0639">Primosome</keyword>
<sequence>MDNKELSSHYNLIAEQSVLGAIIIDYKCLNEIIEYLPTSDFFYLSEHRIIYSAILGMYSLGENIDYVAIYERIVADDEIERQRCKTYLLELAQIVPSVANVITYAKIVKEKKNIRNLVDTAYSIIEKANEIDDAEKILELAEQKIYEIRSNKLSTGFCHIKEIFFNIYENLIKIKKDGKPESLDTGFTDLDSVMTGLNETDLILIAGRPGMGKTSFALNIAFNIAKKERSKVAIFSLEMSKEQLTSRLISAEANIESRKLKTGLDRGNEDDWEKFMHAGETFRDLDIMIDDSAGITVSEMKSKLKRLKDVNLVIIDYLQLISGSMALREESRVQEISNITRQLKIMAKELKIPVICLSQLSRASEHRTNHRPILSDLRDSGSIEQDADVVMFLYRPSYYPNMKSEENENPNKCECIIAKNRHGETCTIDLYWQGEITRFTGMEKKY</sequence>
<dbReference type="GO" id="GO:1990077">
    <property type="term" value="C:primosome complex"/>
    <property type="evidence" value="ECO:0007669"/>
    <property type="project" value="UniProtKB-UniRule"/>
</dbReference>
<dbReference type="Proteomes" id="UP001337580">
    <property type="component" value="Chromosome"/>
</dbReference>
<evidence type="ECO:0000256" key="6">
    <source>
        <dbReference type="ARBA" id="ARBA00022806"/>
    </source>
</evidence>
<gene>
    <name evidence="15" type="ORF">CfP315_0325</name>
</gene>
<dbReference type="GO" id="GO:0016787">
    <property type="term" value="F:hydrolase activity"/>
    <property type="evidence" value="ECO:0007669"/>
    <property type="project" value="UniProtKB-KW"/>
</dbReference>
<keyword evidence="9" id="KW-0413">Isomerase</keyword>
<evidence type="ECO:0000256" key="4">
    <source>
        <dbReference type="ARBA" id="ARBA00022741"/>
    </source>
</evidence>
<evidence type="ECO:0000256" key="11">
    <source>
        <dbReference type="NCBIfam" id="TIGR00665"/>
    </source>
</evidence>
<dbReference type="InterPro" id="IPR027417">
    <property type="entry name" value="P-loop_NTPase"/>
</dbReference>
<dbReference type="CDD" id="cd00984">
    <property type="entry name" value="DnaB_C"/>
    <property type="match status" value="1"/>
</dbReference>
<dbReference type="GO" id="GO:0003677">
    <property type="term" value="F:DNA binding"/>
    <property type="evidence" value="ECO:0007669"/>
    <property type="project" value="UniProtKB-UniRule"/>
</dbReference>
<comment type="catalytic activity">
    <reaction evidence="10 12">
        <text>ATP + H2O = ADP + phosphate + H(+)</text>
        <dbReference type="Rhea" id="RHEA:13065"/>
        <dbReference type="ChEBI" id="CHEBI:15377"/>
        <dbReference type="ChEBI" id="CHEBI:15378"/>
        <dbReference type="ChEBI" id="CHEBI:30616"/>
        <dbReference type="ChEBI" id="CHEBI:43474"/>
        <dbReference type="ChEBI" id="CHEBI:456216"/>
        <dbReference type="EC" id="5.6.2.3"/>
    </reaction>
</comment>
<keyword evidence="13" id="KW-0175">Coiled coil</keyword>
<dbReference type="InterPro" id="IPR016136">
    <property type="entry name" value="DNA_helicase_N/primase_C"/>
</dbReference>
<dbReference type="Pfam" id="PF03796">
    <property type="entry name" value="DnaB_C"/>
    <property type="match status" value="1"/>
</dbReference>
<dbReference type="InterPro" id="IPR003593">
    <property type="entry name" value="AAA+_ATPase"/>
</dbReference>
<dbReference type="GO" id="GO:0043139">
    <property type="term" value="F:5'-3' DNA helicase activity"/>
    <property type="evidence" value="ECO:0007669"/>
    <property type="project" value="UniProtKB-EC"/>
</dbReference>
<evidence type="ECO:0000256" key="3">
    <source>
        <dbReference type="ARBA" id="ARBA00022705"/>
    </source>
</evidence>
<keyword evidence="4 12" id="KW-0547">Nucleotide-binding</keyword>
<reference evidence="15" key="1">
    <citation type="journal article" date="2023" name="ISME J.">
        <title>Emergence of putative energy parasites within Clostridia revealed by genome analysis of a novel endosymbiotic clade.</title>
        <authorList>
            <person name="Takahashi K."/>
            <person name="Kuwahara H."/>
            <person name="Horikawa Y."/>
            <person name="Izawa K."/>
            <person name="Kato D."/>
            <person name="Inagaki T."/>
            <person name="Yuki M."/>
            <person name="Ohkuma M."/>
            <person name="Hongoh Y."/>
        </authorList>
    </citation>
    <scope>NUCLEOTIDE SEQUENCE</scope>
    <source>
        <strain evidence="15">CfP3-15</strain>
    </source>
</reference>
<dbReference type="EC" id="5.6.2.3" evidence="11 12"/>
<evidence type="ECO:0000256" key="5">
    <source>
        <dbReference type="ARBA" id="ARBA00022801"/>
    </source>
</evidence>
<comment type="function">
    <text evidence="12">The main replicative DNA helicase, it participates in initiation and elongation during chromosome replication. Travels ahead of the DNA replisome, separating dsDNA into templates for DNA synthesis. A processive ATP-dependent 5'-3' DNA helicase it has DNA-dependent ATPase activity.</text>
</comment>
<dbReference type="EMBL" id="AP027924">
    <property type="protein sequence ID" value="BED91795.1"/>
    <property type="molecule type" value="Genomic_DNA"/>
</dbReference>
<feature type="domain" description="SF4 helicase" evidence="14">
    <location>
        <begin position="176"/>
        <end position="446"/>
    </location>
</feature>
<name>A0AA48IGU4_9FIRM</name>
<dbReference type="GO" id="GO:0006269">
    <property type="term" value="P:DNA replication, synthesis of primer"/>
    <property type="evidence" value="ECO:0007669"/>
    <property type="project" value="UniProtKB-UniRule"/>
</dbReference>
<keyword evidence="5 12" id="KW-0378">Hydrolase</keyword>
<dbReference type="InterPro" id="IPR007692">
    <property type="entry name" value="DNA_helicase_DnaB"/>
</dbReference>
<organism evidence="15">
    <name type="scientific">Candidatus Improbicoccus pseudotrichonymphae</name>
    <dbReference type="NCBI Taxonomy" id="3033792"/>
    <lineage>
        <taxon>Bacteria</taxon>
        <taxon>Bacillati</taxon>
        <taxon>Bacillota</taxon>
        <taxon>Clostridia</taxon>
        <taxon>Candidatus Improbicoccus</taxon>
    </lineage>
</organism>
<feature type="coiled-coil region" evidence="13">
    <location>
        <begin position="124"/>
        <end position="151"/>
    </location>
</feature>
<dbReference type="NCBIfam" id="TIGR00665">
    <property type="entry name" value="DnaB"/>
    <property type="match status" value="1"/>
</dbReference>
<dbReference type="PANTHER" id="PTHR30153:SF2">
    <property type="entry name" value="REPLICATIVE DNA HELICASE"/>
    <property type="match status" value="1"/>
</dbReference>
<protein>
    <recommendedName>
        <fullName evidence="11 12">Replicative DNA helicase</fullName>
        <ecNumber evidence="11 12">5.6.2.3</ecNumber>
    </recommendedName>
</protein>
<evidence type="ECO:0000256" key="2">
    <source>
        <dbReference type="ARBA" id="ARBA00022515"/>
    </source>
</evidence>
<dbReference type="PANTHER" id="PTHR30153">
    <property type="entry name" value="REPLICATIVE DNA HELICASE DNAB"/>
    <property type="match status" value="1"/>
</dbReference>
<evidence type="ECO:0000256" key="1">
    <source>
        <dbReference type="ARBA" id="ARBA00008428"/>
    </source>
</evidence>
<dbReference type="SMART" id="SM00382">
    <property type="entry name" value="AAA"/>
    <property type="match status" value="1"/>
</dbReference>
<proteinExistence type="inferred from homology"/>
<evidence type="ECO:0000256" key="13">
    <source>
        <dbReference type="SAM" id="Coils"/>
    </source>
</evidence>
<keyword evidence="6 12" id="KW-0347">Helicase</keyword>